<organism evidence="1 2">
    <name type="scientific">Larimichthys crocea</name>
    <name type="common">Large yellow croaker</name>
    <name type="synonym">Pseudosciaena crocea</name>
    <dbReference type="NCBI Taxonomy" id="215358"/>
    <lineage>
        <taxon>Eukaryota</taxon>
        <taxon>Metazoa</taxon>
        <taxon>Chordata</taxon>
        <taxon>Craniata</taxon>
        <taxon>Vertebrata</taxon>
        <taxon>Euteleostomi</taxon>
        <taxon>Actinopterygii</taxon>
        <taxon>Neopterygii</taxon>
        <taxon>Teleostei</taxon>
        <taxon>Neoteleostei</taxon>
        <taxon>Acanthomorphata</taxon>
        <taxon>Eupercaria</taxon>
        <taxon>Sciaenidae</taxon>
        <taxon>Larimichthys</taxon>
    </lineage>
</organism>
<sequence>MECQCDKDEDAVAALPALIRWPIRLFCSLTGLTALWGWVSHVVGTLRGIQSLCKWLARIWRFIARVSSKFKGLGAAITGSSDGPLDPTSSSPNKPGLRLILPGPQGWRTDLPRSDFVGQQ</sequence>
<evidence type="ECO:0000313" key="1">
    <source>
        <dbReference type="EMBL" id="TMS21894.1"/>
    </source>
</evidence>
<dbReference type="Proteomes" id="UP000793456">
    <property type="component" value="Chromosome II"/>
</dbReference>
<gene>
    <name evidence="1" type="ORF">E3U43_012159</name>
</gene>
<evidence type="ECO:0000313" key="2">
    <source>
        <dbReference type="Proteomes" id="UP000793456"/>
    </source>
</evidence>
<comment type="caution">
    <text evidence="1">The sequence shown here is derived from an EMBL/GenBank/DDBJ whole genome shotgun (WGS) entry which is preliminary data.</text>
</comment>
<accession>A0ACD3RRW7</accession>
<reference evidence="1" key="1">
    <citation type="submission" date="2018-11" db="EMBL/GenBank/DDBJ databases">
        <title>The sequence and de novo assembly of Larimichthys crocea genome using PacBio and Hi-C technologies.</title>
        <authorList>
            <person name="Xu P."/>
            <person name="Chen B."/>
            <person name="Zhou Z."/>
            <person name="Ke Q."/>
            <person name="Wu Y."/>
            <person name="Bai H."/>
            <person name="Pu F."/>
        </authorList>
    </citation>
    <scope>NUCLEOTIDE SEQUENCE</scope>
    <source>
        <tissue evidence="1">Muscle</tissue>
    </source>
</reference>
<keyword evidence="2" id="KW-1185">Reference proteome</keyword>
<proteinExistence type="predicted"/>
<dbReference type="EMBL" id="CM011675">
    <property type="protein sequence ID" value="TMS21894.1"/>
    <property type="molecule type" value="Genomic_DNA"/>
</dbReference>
<protein>
    <submittedName>
        <fullName evidence="1">Uncharacterized protein</fullName>
    </submittedName>
</protein>
<name>A0ACD3RRW7_LARCR</name>